<proteinExistence type="predicted"/>
<keyword evidence="2" id="KW-1185">Reference proteome</keyword>
<dbReference type="EMBL" id="KZ857507">
    <property type="protein sequence ID" value="RDX41599.1"/>
    <property type="molecule type" value="Genomic_DNA"/>
</dbReference>
<dbReference type="AlphaFoldDB" id="A0A371CMS9"/>
<gene>
    <name evidence="1" type="ORF">OH76DRAFT_1411982</name>
</gene>
<organism evidence="1 2">
    <name type="scientific">Lentinus brumalis</name>
    <dbReference type="NCBI Taxonomy" id="2498619"/>
    <lineage>
        <taxon>Eukaryota</taxon>
        <taxon>Fungi</taxon>
        <taxon>Dikarya</taxon>
        <taxon>Basidiomycota</taxon>
        <taxon>Agaricomycotina</taxon>
        <taxon>Agaricomycetes</taxon>
        <taxon>Polyporales</taxon>
        <taxon>Polyporaceae</taxon>
        <taxon>Lentinus</taxon>
    </lineage>
</organism>
<protein>
    <submittedName>
        <fullName evidence="1">Uncharacterized protein</fullName>
    </submittedName>
</protein>
<sequence>MSLVWHGNSEFHAYHHLKGSRDGLSKAYPRSISRIPFRKAQAALIDGDQECLDEV</sequence>
<evidence type="ECO:0000313" key="1">
    <source>
        <dbReference type="EMBL" id="RDX41599.1"/>
    </source>
</evidence>
<accession>A0A371CMS9</accession>
<reference evidence="1 2" key="1">
    <citation type="journal article" date="2018" name="Biotechnol. Biofuels">
        <title>Integrative visual omics of the white-rot fungus Polyporus brumalis exposes the biotechnological potential of its oxidative enzymes for delignifying raw plant biomass.</title>
        <authorList>
            <person name="Miyauchi S."/>
            <person name="Rancon A."/>
            <person name="Drula E."/>
            <person name="Hage H."/>
            <person name="Chaduli D."/>
            <person name="Favel A."/>
            <person name="Grisel S."/>
            <person name="Henrissat B."/>
            <person name="Herpoel-Gimbert I."/>
            <person name="Ruiz-Duenas F.J."/>
            <person name="Chevret D."/>
            <person name="Hainaut M."/>
            <person name="Lin J."/>
            <person name="Wang M."/>
            <person name="Pangilinan J."/>
            <person name="Lipzen A."/>
            <person name="Lesage-Meessen L."/>
            <person name="Navarro D."/>
            <person name="Riley R."/>
            <person name="Grigoriev I.V."/>
            <person name="Zhou S."/>
            <person name="Raouche S."/>
            <person name="Rosso M.N."/>
        </authorList>
    </citation>
    <scope>NUCLEOTIDE SEQUENCE [LARGE SCALE GENOMIC DNA]</scope>
    <source>
        <strain evidence="1 2">BRFM 1820</strain>
    </source>
</reference>
<name>A0A371CMS9_9APHY</name>
<evidence type="ECO:0000313" key="2">
    <source>
        <dbReference type="Proteomes" id="UP000256964"/>
    </source>
</evidence>
<dbReference type="Proteomes" id="UP000256964">
    <property type="component" value="Unassembled WGS sequence"/>
</dbReference>